<evidence type="ECO:0000259" key="14">
    <source>
        <dbReference type="PROSITE" id="PS51864"/>
    </source>
</evidence>
<feature type="compositionally biased region" description="Low complexity" evidence="12">
    <location>
        <begin position="785"/>
        <end position="804"/>
    </location>
</feature>
<dbReference type="PANTHER" id="PTHR10127">
    <property type="entry name" value="DISCOIDIN, CUB, EGF, LAMININ , AND ZINC METALLOPROTEASE DOMAIN CONTAINING"/>
    <property type="match status" value="1"/>
</dbReference>
<dbReference type="GO" id="GO:0016020">
    <property type="term" value="C:membrane"/>
    <property type="evidence" value="ECO:0007669"/>
    <property type="project" value="InterPro"/>
</dbReference>
<dbReference type="EMBL" id="CM012452">
    <property type="protein sequence ID" value="RVE62958.1"/>
    <property type="molecule type" value="Genomic_DNA"/>
</dbReference>
<dbReference type="Gene3D" id="2.60.120.200">
    <property type="match status" value="1"/>
</dbReference>
<feature type="chain" id="PRO_5018382235" description="Metalloendopeptidase" evidence="11">
    <location>
        <begin position="25"/>
        <end position="842"/>
    </location>
</feature>
<dbReference type="InterPro" id="IPR008974">
    <property type="entry name" value="TRAF-like"/>
</dbReference>
<feature type="compositionally biased region" description="Low complexity" evidence="12">
    <location>
        <begin position="683"/>
        <end position="699"/>
    </location>
</feature>
<sequence length="842" mass="94014">MEQKLLVFLVVNLAVSAAVDTTGAGSIVMVNAKDDSESRKDLLHDDIIMPPNQRSTIIGDINLWTPPVPFLFDKSVDIHTKGIILRALDQFRLKSCIDFKQRDAEEYYLSIQKLNGCYSYIGRTTPNGQVLSLGYGCEHVYIVEHEMLHALGFFHEQSRYDRDDYVTIVWDNILKGREHNFNKVPSDESTTHGTPYDYWSVMHYSKDAFTNGNGSTIITIDPKFQDIIGQDLEMSNYDVQELNLLYKCNSTIAFNMYCDFSNGTLCGMDRCSQGSINWELVTQVTSGPSSDHTTLPSGSKNYSGEVGYFMHVSTATGQEGDTAQLETQRMIPKRDCHIQCLQFYYYHSGNESDVLNIWIREFENEQDLTGARRLMGQITGSKTSHWRLHHVSLNATKNFQVVFEVRKGAGRSTGGFSVDDINLHETECPHLTLQIDDFQTVLENTRATIYSARQYSNEGYGFRFGAFFFETQFGLYMQLLSGDYDDQLEWPCLRRQVTFQMLDQTPNIQQQMAKRWTFTTNEYLANPDGVNYFDNPRKIGSPVFTDENNQQVYGGVLYSPSAFSTLQEMQKREFLKGGSAVFTLNLQDLTPLVNGSTLQCPQVRQMKFVHQPTDGKEEPCSWNPPVTTPSLPDPETTVDDRTPPAKTTTPPSIIGTPPPPIKTTPSLPDPPTTIDDRTPPAKTTTSPSIIKTPPSIITTPSPPDPPTTVNDRTPPEKTTTSPTIIKTPPPIKTTPSLPDPPTTADDRTPPAKTTTSPSIIKTPPTIITTPSPPDPPTTNHERTPPAKTTTPPIIIETPPTIITTPSPPDPPTTDDDSIFNFSPNMKPSAILICLLTVIRLVP</sequence>
<feature type="domain" description="MAM" evidence="13">
    <location>
        <begin position="256"/>
        <end position="430"/>
    </location>
</feature>
<organism evidence="15 16">
    <name type="scientific">Oryzias javanicus</name>
    <name type="common">Javanese ricefish</name>
    <name type="synonym">Aplocheilus javanicus</name>
    <dbReference type="NCBI Taxonomy" id="123683"/>
    <lineage>
        <taxon>Eukaryota</taxon>
        <taxon>Metazoa</taxon>
        <taxon>Chordata</taxon>
        <taxon>Craniata</taxon>
        <taxon>Vertebrata</taxon>
        <taxon>Euteleostomi</taxon>
        <taxon>Actinopterygii</taxon>
        <taxon>Neopterygii</taxon>
        <taxon>Teleostei</taxon>
        <taxon>Neoteleostei</taxon>
        <taxon>Acanthomorphata</taxon>
        <taxon>Ovalentaria</taxon>
        <taxon>Atherinomorphae</taxon>
        <taxon>Beloniformes</taxon>
        <taxon>Adrianichthyidae</taxon>
        <taxon>Oryziinae</taxon>
        <taxon>Oryzias</taxon>
    </lineage>
</organism>
<feature type="active site" evidence="10">
    <location>
        <position position="146"/>
    </location>
</feature>
<dbReference type="Pfam" id="PF00629">
    <property type="entry name" value="MAM"/>
    <property type="match status" value="1"/>
</dbReference>
<dbReference type="SUPFAM" id="SSF49899">
    <property type="entry name" value="Concanavalin A-like lectins/glucanases"/>
    <property type="match status" value="1"/>
</dbReference>
<dbReference type="InterPro" id="IPR006026">
    <property type="entry name" value="Peptidase_Metallo"/>
</dbReference>
<evidence type="ECO:0000256" key="10">
    <source>
        <dbReference type="PROSITE-ProRule" id="PRU01211"/>
    </source>
</evidence>
<feature type="domain" description="Peptidase M12A" evidence="14">
    <location>
        <begin position="55"/>
        <end position="249"/>
    </location>
</feature>
<dbReference type="SMART" id="SM00137">
    <property type="entry name" value="MAM"/>
    <property type="match status" value="1"/>
</dbReference>
<dbReference type="InterPro" id="IPR000998">
    <property type="entry name" value="MAM_dom"/>
</dbReference>
<dbReference type="SUPFAM" id="SSF55486">
    <property type="entry name" value="Metalloproteases ('zincins'), catalytic domain"/>
    <property type="match status" value="1"/>
</dbReference>
<keyword evidence="9" id="KW-0325">Glycoprotein</keyword>
<evidence type="ECO:0000256" key="7">
    <source>
        <dbReference type="ARBA" id="ARBA00023145"/>
    </source>
</evidence>
<comment type="caution">
    <text evidence="10">Lacks conserved residue(s) required for the propagation of feature annotation.</text>
</comment>
<feature type="compositionally biased region" description="Low complexity" evidence="12">
    <location>
        <begin position="716"/>
        <end position="726"/>
    </location>
</feature>
<evidence type="ECO:0000313" key="15">
    <source>
        <dbReference type="EMBL" id="RVE62958.1"/>
    </source>
</evidence>
<dbReference type="GO" id="GO:0008270">
    <property type="term" value="F:zinc ion binding"/>
    <property type="evidence" value="ECO:0007669"/>
    <property type="project" value="UniProtKB-UniRule"/>
</dbReference>
<evidence type="ECO:0000259" key="13">
    <source>
        <dbReference type="PROSITE" id="PS50060"/>
    </source>
</evidence>
<reference evidence="15 16" key="2">
    <citation type="submission" date="2019-01" db="EMBL/GenBank/DDBJ databases">
        <title>A chromosome length genome reference of the Java medaka (oryzias javanicus).</title>
        <authorList>
            <person name="Herpin A."/>
            <person name="Takehana Y."/>
            <person name="Naruse K."/>
            <person name="Ansai S."/>
            <person name="Kawaguchi M."/>
        </authorList>
    </citation>
    <scope>NUCLEOTIDE SEQUENCE [LARGE SCALE GENOMIC DNA]</scope>
    <source>
        <strain evidence="15">RS831</strain>
        <tissue evidence="15">Whole body</tissue>
    </source>
</reference>
<dbReference type="SMART" id="SM00235">
    <property type="entry name" value="ZnMc"/>
    <property type="match status" value="1"/>
</dbReference>
<dbReference type="PROSITE" id="PS51864">
    <property type="entry name" value="ASTACIN"/>
    <property type="match status" value="1"/>
</dbReference>
<dbReference type="Gene3D" id="2.60.210.10">
    <property type="entry name" value="Apoptosis, Tumor Necrosis Factor Receptor Associated Protein 2, Chain A"/>
    <property type="match status" value="1"/>
</dbReference>
<keyword evidence="8" id="KW-1015">Disulfide bond</keyword>
<feature type="binding site" evidence="10">
    <location>
        <position position="149"/>
    </location>
    <ligand>
        <name>Zn(2+)</name>
        <dbReference type="ChEBI" id="CHEBI:29105"/>
        <note>catalytic</note>
    </ligand>
</feature>
<gene>
    <name evidence="15" type="ORF">OJAV_G00162030</name>
</gene>
<dbReference type="SUPFAM" id="SSF49599">
    <property type="entry name" value="TRAF domain-like"/>
    <property type="match status" value="1"/>
</dbReference>
<proteinExistence type="predicted"/>
<protein>
    <recommendedName>
        <fullName evidence="11">Metalloendopeptidase</fullName>
        <ecNumber evidence="11">3.4.24.-</ecNumber>
    </recommendedName>
</protein>
<dbReference type="Pfam" id="PF01400">
    <property type="entry name" value="Astacin"/>
    <property type="match status" value="1"/>
</dbReference>
<evidence type="ECO:0000256" key="6">
    <source>
        <dbReference type="ARBA" id="ARBA00023049"/>
    </source>
</evidence>
<evidence type="ECO:0000313" key="16">
    <source>
        <dbReference type="Proteomes" id="UP000283210"/>
    </source>
</evidence>
<feature type="binding site" evidence="10">
    <location>
        <position position="155"/>
    </location>
    <ligand>
        <name>Zn(2+)</name>
        <dbReference type="ChEBI" id="CHEBI:29105"/>
        <note>catalytic</note>
    </ligand>
</feature>
<keyword evidence="4 10" id="KW-0378">Hydrolase</keyword>
<keyword evidence="16" id="KW-1185">Reference proteome</keyword>
<dbReference type="AlphaFoldDB" id="A0A3S2U517"/>
<dbReference type="PRINTS" id="PR00480">
    <property type="entry name" value="ASTACIN"/>
</dbReference>
<dbReference type="PROSITE" id="PS50060">
    <property type="entry name" value="MAM_2"/>
    <property type="match status" value="1"/>
</dbReference>
<feature type="compositionally biased region" description="Pro residues" evidence="12">
    <location>
        <begin position="727"/>
        <end position="741"/>
    </location>
</feature>
<feature type="signal peptide" evidence="11">
    <location>
        <begin position="1"/>
        <end position="24"/>
    </location>
</feature>
<dbReference type="InterPro" id="IPR013320">
    <property type="entry name" value="ConA-like_dom_sf"/>
</dbReference>
<evidence type="ECO:0000256" key="8">
    <source>
        <dbReference type="ARBA" id="ARBA00023157"/>
    </source>
</evidence>
<evidence type="ECO:0000256" key="3">
    <source>
        <dbReference type="ARBA" id="ARBA00022729"/>
    </source>
</evidence>
<keyword evidence="2 10" id="KW-0479">Metal-binding</keyword>
<feature type="binding site" evidence="10">
    <location>
        <position position="145"/>
    </location>
    <ligand>
        <name>Zn(2+)</name>
        <dbReference type="ChEBI" id="CHEBI:29105"/>
        <note>catalytic</note>
    </ligand>
</feature>
<reference evidence="15 16" key="1">
    <citation type="submission" date="2018-11" db="EMBL/GenBank/DDBJ databases">
        <authorList>
            <person name="Lopez-Roques C."/>
            <person name="Donnadieu C."/>
            <person name="Bouchez O."/>
            <person name="Klopp C."/>
            <person name="Cabau C."/>
            <person name="Zahm M."/>
        </authorList>
    </citation>
    <scope>NUCLEOTIDE SEQUENCE [LARGE SCALE GENOMIC DNA]</scope>
    <source>
        <strain evidence="15">RS831</strain>
        <tissue evidence="15">Whole body</tissue>
    </source>
</reference>
<comment type="cofactor">
    <cofactor evidence="10 11">
        <name>Zn(2+)</name>
        <dbReference type="ChEBI" id="CHEBI:29105"/>
    </cofactor>
    <text evidence="10 11">Binds 1 zinc ion per subunit.</text>
</comment>
<name>A0A3S2U517_ORYJA</name>
<evidence type="ECO:0000256" key="1">
    <source>
        <dbReference type="ARBA" id="ARBA00022670"/>
    </source>
</evidence>
<dbReference type="FunFam" id="3.40.390.10:FF:000015">
    <property type="entry name" value="Meprin A subunit"/>
    <property type="match status" value="1"/>
</dbReference>
<keyword evidence="1 10" id="KW-0645">Protease</keyword>
<feature type="compositionally biased region" description="Pro residues" evidence="12">
    <location>
        <begin position="656"/>
        <end position="671"/>
    </location>
</feature>
<keyword evidence="6 10" id="KW-0482">Metalloprotease</keyword>
<feature type="compositionally biased region" description="Low complexity" evidence="12">
    <location>
        <begin position="750"/>
        <end position="769"/>
    </location>
</feature>
<keyword evidence="3 11" id="KW-0732">Signal</keyword>
<feature type="region of interest" description="Disordered" evidence="12">
    <location>
        <begin position="610"/>
        <end position="814"/>
    </location>
</feature>
<evidence type="ECO:0000256" key="9">
    <source>
        <dbReference type="ARBA" id="ARBA00023180"/>
    </source>
</evidence>
<dbReference type="Proteomes" id="UP000283210">
    <property type="component" value="Chromosome 16"/>
</dbReference>
<keyword evidence="7" id="KW-0865">Zymogen</keyword>
<dbReference type="PANTHER" id="PTHR10127:SF903">
    <property type="entry name" value="MEPRIN A SUBUNIT"/>
    <property type="match status" value="1"/>
</dbReference>
<dbReference type="Pfam" id="PF22486">
    <property type="entry name" value="MATH_2"/>
    <property type="match status" value="1"/>
</dbReference>
<dbReference type="InterPro" id="IPR024079">
    <property type="entry name" value="MetalloPept_cat_dom_sf"/>
</dbReference>
<dbReference type="Gene3D" id="3.40.390.10">
    <property type="entry name" value="Collagenase (Catalytic Domain)"/>
    <property type="match status" value="1"/>
</dbReference>
<evidence type="ECO:0000256" key="5">
    <source>
        <dbReference type="ARBA" id="ARBA00022833"/>
    </source>
</evidence>
<dbReference type="GO" id="GO:0004222">
    <property type="term" value="F:metalloendopeptidase activity"/>
    <property type="evidence" value="ECO:0007669"/>
    <property type="project" value="UniProtKB-UniRule"/>
</dbReference>
<evidence type="ECO:0000256" key="4">
    <source>
        <dbReference type="ARBA" id="ARBA00022801"/>
    </source>
</evidence>
<dbReference type="GO" id="GO:0006508">
    <property type="term" value="P:proteolysis"/>
    <property type="evidence" value="ECO:0007669"/>
    <property type="project" value="UniProtKB-KW"/>
</dbReference>
<keyword evidence="5 10" id="KW-0862">Zinc</keyword>
<dbReference type="EC" id="3.4.24.-" evidence="11"/>
<dbReference type="InterPro" id="IPR002083">
    <property type="entry name" value="MATH/TRAF_dom"/>
</dbReference>
<dbReference type="CDD" id="cd06263">
    <property type="entry name" value="MAM"/>
    <property type="match status" value="1"/>
</dbReference>
<evidence type="ECO:0000256" key="11">
    <source>
        <dbReference type="RuleBase" id="RU361183"/>
    </source>
</evidence>
<evidence type="ECO:0000256" key="2">
    <source>
        <dbReference type="ARBA" id="ARBA00022723"/>
    </source>
</evidence>
<accession>A0A3S2U517</accession>
<dbReference type="InterPro" id="IPR001506">
    <property type="entry name" value="Peptidase_M12A"/>
</dbReference>
<dbReference type="OrthoDB" id="291007at2759"/>
<evidence type="ECO:0000256" key="12">
    <source>
        <dbReference type="SAM" id="MobiDB-lite"/>
    </source>
</evidence>